<dbReference type="GO" id="GO:0016020">
    <property type="term" value="C:membrane"/>
    <property type="evidence" value="ECO:0007669"/>
    <property type="project" value="InterPro"/>
</dbReference>
<dbReference type="Gene3D" id="2.60.40.60">
    <property type="entry name" value="Cadherins"/>
    <property type="match status" value="1"/>
</dbReference>
<accession>A0A7R8WQN5</accession>
<reference evidence="1" key="1">
    <citation type="submission" date="2020-11" db="EMBL/GenBank/DDBJ databases">
        <authorList>
            <person name="Tran Van P."/>
        </authorList>
    </citation>
    <scope>NUCLEOTIDE SEQUENCE</scope>
</reference>
<dbReference type="AlphaFoldDB" id="A0A7R8WQN5"/>
<dbReference type="SMART" id="SM00112">
    <property type="entry name" value="CA"/>
    <property type="match status" value="1"/>
</dbReference>
<dbReference type="OrthoDB" id="10029135at2759"/>
<dbReference type="InterPro" id="IPR002126">
    <property type="entry name" value="Cadherin-like_dom"/>
</dbReference>
<dbReference type="GO" id="GO:0005509">
    <property type="term" value="F:calcium ion binding"/>
    <property type="evidence" value="ECO:0007669"/>
    <property type="project" value="UniProtKB-UniRule"/>
</dbReference>
<evidence type="ECO:0000313" key="1">
    <source>
        <dbReference type="EMBL" id="CAD7236159.1"/>
    </source>
</evidence>
<dbReference type="InterPro" id="IPR015919">
    <property type="entry name" value="Cadherin-like_sf"/>
</dbReference>
<dbReference type="EMBL" id="OB676961">
    <property type="protein sequence ID" value="CAD7236159.1"/>
    <property type="molecule type" value="Genomic_DNA"/>
</dbReference>
<dbReference type="GO" id="GO:0007156">
    <property type="term" value="P:homophilic cell adhesion via plasma membrane adhesion molecules"/>
    <property type="evidence" value="ECO:0007669"/>
    <property type="project" value="InterPro"/>
</dbReference>
<dbReference type="SUPFAM" id="SSF49313">
    <property type="entry name" value="Cadherin-like"/>
    <property type="match status" value="1"/>
</dbReference>
<feature type="non-terminal residue" evidence="1">
    <location>
        <position position="135"/>
    </location>
</feature>
<name>A0A7R8WQN5_9CRUS</name>
<dbReference type="PROSITE" id="PS50268">
    <property type="entry name" value="CADHERIN_2"/>
    <property type="match status" value="1"/>
</dbReference>
<proteinExistence type="predicted"/>
<gene>
    <name evidence="1" type="ORF">CTOB1V02_LOCUS13974</name>
</gene>
<organism evidence="1">
    <name type="scientific">Cyprideis torosa</name>
    <dbReference type="NCBI Taxonomy" id="163714"/>
    <lineage>
        <taxon>Eukaryota</taxon>
        <taxon>Metazoa</taxon>
        <taxon>Ecdysozoa</taxon>
        <taxon>Arthropoda</taxon>
        <taxon>Crustacea</taxon>
        <taxon>Oligostraca</taxon>
        <taxon>Ostracoda</taxon>
        <taxon>Podocopa</taxon>
        <taxon>Podocopida</taxon>
        <taxon>Cytherocopina</taxon>
        <taxon>Cytheroidea</taxon>
        <taxon>Cytherideidae</taxon>
        <taxon>Cyprideis</taxon>
    </lineage>
</organism>
<protein>
    <submittedName>
        <fullName evidence="1">Uncharacterized protein</fullName>
    </submittedName>
</protein>
<sequence length="135" mass="15094">MQYSESGRGFNPLPRLMTHRRGSKAVDDDRGSAGQVLFSLLDPEDLFIIEPSSGIVRTKRTIPRGRLGTYRVQVKARDSPEALSNFHETQADAVINVVRPPHRSILSVPNTSPEELKSMEEKLIAVLEEHTGYII</sequence>
<dbReference type="Pfam" id="PF00028">
    <property type="entry name" value="Cadherin"/>
    <property type="match status" value="1"/>
</dbReference>
<dbReference type="CDD" id="cd11304">
    <property type="entry name" value="Cadherin_repeat"/>
    <property type="match status" value="1"/>
</dbReference>